<evidence type="ECO:0000259" key="4">
    <source>
        <dbReference type="SMART" id="SM00479"/>
    </source>
</evidence>
<accession>A0ABW0YTH9</accession>
<dbReference type="EMBL" id="JBHSPB010000003">
    <property type="protein sequence ID" value="MFC5719864.1"/>
    <property type="molecule type" value="Genomic_DNA"/>
</dbReference>
<protein>
    <submittedName>
        <fullName evidence="5">Exonuclease domain-containing protein</fullName>
    </submittedName>
</protein>
<evidence type="ECO:0000313" key="6">
    <source>
        <dbReference type="Proteomes" id="UP001596083"/>
    </source>
</evidence>
<dbReference type="Gene3D" id="3.30.420.10">
    <property type="entry name" value="Ribonuclease H-like superfamily/Ribonuclease H"/>
    <property type="match status" value="1"/>
</dbReference>
<comment type="caution">
    <text evidence="5">The sequence shown here is derived from an EMBL/GenBank/DDBJ whole genome shotgun (WGS) entry which is preliminary data.</text>
</comment>
<evidence type="ECO:0000313" key="5">
    <source>
        <dbReference type="EMBL" id="MFC5719864.1"/>
    </source>
</evidence>
<evidence type="ECO:0000256" key="1">
    <source>
        <dbReference type="ARBA" id="ARBA00022722"/>
    </source>
</evidence>
<dbReference type="PANTHER" id="PTHR30231:SF4">
    <property type="entry name" value="PROTEIN NEN2"/>
    <property type="match status" value="1"/>
</dbReference>
<dbReference type="InterPro" id="IPR013520">
    <property type="entry name" value="Ribonucl_H"/>
</dbReference>
<sequence>MTWPVGRMAAFDTETTGTDCHHDRIVAASVVTVGGGAQPARQDWLLDPGIDIPAAATEVHGITTEKARAEGTDPATAITRITEMLESLLQDGVPLVVFNARFDLTLLDRECRRHDLVPLAVRLPRGELAPVIDPLVIDKQVQPYRRGSRRLRDVCAHWQVRHDGAHSAAADALAAARLAWRLGHVYPRLGAMDLHPLHQLQVTRAAEQAASLQAYLRRKDPTAYVEPAWPYIPHTPSSPEGAAP</sequence>
<dbReference type="RefSeq" id="WP_390315066.1">
    <property type="nucleotide sequence ID" value="NZ_JBHSPB010000003.1"/>
</dbReference>
<reference evidence="6" key="1">
    <citation type="journal article" date="2019" name="Int. J. Syst. Evol. Microbiol.">
        <title>The Global Catalogue of Microorganisms (GCM) 10K type strain sequencing project: providing services to taxonomists for standard genome sequencing and annotation.</title>
        <authorList>
            <consortium name="The Broad Institute Genomics Platform"/>
            <consortium name="The Broad Institute Genome Sequencing Center for Infectious Disease"/>
            <person name="Wu L."/>
            <person name="Ma J."/>
        </authorList>
    </citation>
    <scope>NUCLEOTIDE SEQUENCE [LARGE SCALE GENOMIC DNA]</scope>
    <source>
        <strain evidence="6">CGMCC 4.7304</strain>
    </source>
</reference>
<dbReference type="GO" id="GO:0004527">
    <property type="term" value="F:exonuclease activity"/>
    <property type="evidence" value="ECO:0007669"/>
    <property type="project" value="UniProtKB-KW"/>
</dbReference>
<name>A0ABW0YTH9_9ACTN</name>
<dbReference type="Proteomes" id="UP001596083">
    <property type="component" value="Unassembled WGS sequence"/>
</dbReference>
<keyword evidence="1" id="KW-0540">Nuclease</keyword>
<dbReference type="PANTHER" id="PTHR30231">
    <property type="entry name" value="DNA POLYMERASE III SUBUNIT EPSILON"/>
    <property type="match status" value="1"/>
</dbReference>
<dbReference type="SUPFAM" id="SSF53098">
    <property type="entry name" value="Ribonuclease H-like"/>
    <property type="match status" value="1"/>
</dbReference>
<keyword evidence="6" id="KW-1185">Reference proteome</keyword>
<keyword evidence="3 5" id="KW-0269">Exonuclease</keyword>
<dbReference type="SMART" id="SM00479">
    <property type="entry name" value="EXOIII"/>
    <property type="match status" value="1"/>
</dbReference>
<dbReference type="Pfam" id="PF00929">
    <property type="entry name" value="RNase_T"/>
    <property type="match status" value="1"/>
</dbReference>
<dbReference type="NCBIfam" id="NF005927">
    <property type="entry name" value="PRK07942.1"/>
    <property type="match status" value="1"/>
</dbReference>
<gene>
    <name evidence="5" type="ORF">ACFP1Z_06685</name>
</gene>
<organism evidence="5 6">
    <name type="scientific">Streptomyces gamaensis</name>
    <dbReference type="NCBI Taxonomy" id="1763542"/>
    <lineage>
        <taxon>Bacteria</taxon>
        <taxon>Bacillati</taxon>
        <taxon>Actinomycetota</taxon>
        <taxon>Actinomycetes</taxon>
        <taxon>Kitasatosporales</taxon>
        <taxon>Streptomycetaceae</taxon>
        <taxon>Streptomyces</taxon>
    </lineage>
</organism>
<keyword evidence="2" id="KW-0378">Hydrolase</keyword>
<dbReference type="InterPro" id="IPR036397">
    <property type="entry name" value="RNaseH_sf"/>
</dbReference>
<feature type="domain" description="Exonuclease" evidence="4">
    <location>
        <begin position="7"/>
        <end position="188"/>
    </location>
</feature>
<evidence type="ECO:0000256" key="3">
    <source>
        <dbReference type="ARBA" id="ARBA00022839"/>
    </source>
</evidence>
<proteinExistence type="predicted"/>
<evidence type="ECO:0000256" key="2">
    <source>
        <dbReference type="ARBA" id="ARBA00022801"/>
    </source>
</evidence>
<dbReference type="InterPro" id="IPR012337">
    <property type="entry name" value="RNaseH-like_sf"/>
</dbReference>
<dbReference type="CDD" id="cd06127">
    <property type="entry name" value="DEDDh"/>
    <property type="match status" value="1"/>
</dbReference>